<name>A0A0D2J8L0_9BACT</name>
<dbReference type="AlphaFoldDB" id="A0A0D2J8L0"/>
<protein>
    <submittedName>
        <fullName evidence="1">Uncharacterized protein</fullName>
    </submittedName>
</protein>
<dbReference type="STRING" id="1429043.X474_21230"/>
<dbReference type="InParanoid" id="A0A0D2J8L0"/>
<sequence>MCLFWLPAEQLGHRRPLEDESIGKCIKYLLLWARFCLKFFLPKHTVGKVLILFL</sequence>
<reference evidence="1 2" key="1">
    <citation type="submission" date="2013-11" db="EMBL/GenBank/DDBJ databases">
        <title>Metagenomic analysis of a methanogenic consortium involved in long chain n-alkane degradation.</title>
        <authorList>
            <person name="Davidova I.A."/>
            <person name="Callaghan A.V."/>
            <person name="Wawrik B."/>
            <person name="Pruitt S."/>
            <person name="Marks C."/>
            <person name="Duncan K.E."/>
            <person name="Suflita J.M."/>
        </authorList>
    </citation>
    <scope>NUCLEOTIDE SEQUENCE [LARGE SCALE GENOMIC DNA]</scope>
    <source>
        <strain evidence="1 2">SPR</strain>
    </source>
</reference>
<dbReference type="EMBL" id="AZAC01000035">
    <property type="protein sequence ID" value="KIX12026.1"/>
    <property type="molecule type" value="Genomic_DNA"/>
</dbReference>
<proteinExistence type="predicted"/>
<organism evidence="1 2">
    <name type="scientific">Dethiosulfatarculus sandiegensis</name>
    <dbReference type="NCBI Taxonomy" id="1429043"/>
    <lineage>
        <taxon>Bacteria</taxon>
        <taxon>Pseudomonadati</taxon>
        <taxon>Thermodesulfobacteriota</taxon>
        <taxon>Desulfarculia</taxon>
        <taxon>Desulfarculales</taxon>
        <taxon>Desulfarculaceae</taxon>
        <taxon>Dethiosulfatarculus</taxon>
    </lineage>
</organism>
<evidence type="ECO:0000313" key="2">
    <source>
        <dbReference type="Proteomes" id="UP000032233"/>
    </source>
</evidence>
<accession>A0A0D2J8L0</accession>
<dbReference type="Proteomes" id="UP000032233">
    <property type="component" value="Unassembled WGS sequence"/>
</dbReference>
<gene>
    <name evidence="1" type="ORF">X474_21230</name>
</gene>
<keyword evidence="2" id="KW-1185">Reference proteome</keyword>
<comment type="caution">
    <text evidence="1">The sequence shown here is derived from an EMBL/GenBank/DDBJ whole genome shotgun (WGS) entry which is preliminary data.</text>
</comment>
<evidence type="ECO:0000313" key="1">
    <source>
        <dbReference type="EMBL" id="KIX12026.1"/>
    </source>
</evidence>